<name>A0A0F9RG35_9ZZZZ</name>
<organism evidence="1">
    <name type="scientific">marine sediment metagenome</name>
    <dbReference type="NCBI Taxonomy" id="412755"/>
    <lineage>
        <taxon>unclassified sequences</taxon>
        <taxon>metagenomes</taxon>
        <taxon>ecological metagenomes</taxon>
    </lineage>
</organism>
<sequence>MSIETSSDIETVEGSITPTEGIAQSLINYYADGGKKARYLSYLVAGFSTMESVTLAKVHLKSVKRWREEGDGFCELEKKALGDLRRELSNQLIDIEFTRNFRLVLAKDFQILFKDAQEKTLTEKEQEYLLVIRKFYTPEQLTRIRQLVSGKDNSGEAFDFTKTVLTIRLEREEKSIR</sequence>
<proteinExistence type="predicted"/>
<protein>
    <submittedName>
        <fullName evidence="1">Uncharacterized protein</fullName>
    </submittedName>
</protein>
<evidence type="ECO:0000313" key="1">
    <source>
        <dbReference type="EMBL" id="KKN53774.1"/>
    </source>
</evidence>
<dbReference type="EMBL" id="LAZR01000956">
    <property type="protein sequence ID" value="KKN53774.1"/>
    <property type="molecule type" value="Genomic_DNA"/>
</dbReference>
<gene>
    <name evidence="1" type="ORF">LCGC14_0598670</name>
</gene>
<dbReference type="AlphaFoldDB" id="A0A0F9RG35"/>
<reference evidence="1" key="1">
    <citation type="journal article" date="2015" name="Nature">
        <title>Complex archaea that bridge the gap between prokaryotes and eukaryotes.</title>
        <authorList>
            <person name="Spang A."/>
            <person name="Saw J.H."/>
            <person name="Jorgensen S.L."/>
            <person name="Zaremba-Niedzwiedzka K."/>
            <person name="Martijn J."/>
            <person name="Lind A.E."/>
            <person name="van Eijk R."/>
            <person name="Schleper C."/>
            <person name="Guy L."/>
            <person name="Ettema T.J."/>
        </authorList>
    </citation>
    <scope>NUCLEOTIDE SEQUENCE</scope>
</reference>
<comment type="caution">
    <text evidence="1">The sequence shown here is derived from an EMBL/GenBank/DDBJ whole genome shotgun (WGS) entry which is preliminary data.</text>
</comment>
<accession>A0A0F9RG35</accession>